<keyword evidence="1" id="KW-0472">Membrane</keyword>
<gene>
    <name evidence="2" type="primary">SSCI30940.1</name>
    <name evidence="3" type="ORF">SPSC_02094</name>
</gene>
<dbReference type="PANTHER" id="PTHR11183">
    <property type="entry name" value="GLYCOGENIN SUBFAMILY MEMBER"/>
    <property type="match status" value="1"/>
</dbReference>
<dbReference type="OrthoDB" id="2014201at2759"/>
<accession>A0A0F7RTZ2</accession>
<protein>
    <submittedName>
        <fullName evidence="2">Uncharacterized protein</fullName>
    </submittedName>
</protein>
<dbReference type="EMBL" id="LK056663">
    <property type="protein sequence ID" value="CDU23465.1"/>
    <property type="molecule type" value="Genomic_DNA"/>
</dbReference>
<dbReference type="AlphaFoldDB" id="A0A0F7RTZ2"/>
<dbReference type="InterPro" id="IPR029044">
    <property type="entry name" value="Nucleotide-diphossugar_trans"/>
</dbReference>
<keyword evidence="4" id="KW-1185">Reference proteome</keyword>
<sequence>MTSPDKIEEYPLINDDGRVSLDRHKEDPHTLEAQSYSLPALQPQRRRFRWHHILLVVSLLACFAGAIGLLSQKAAAVDSRPKTPKNPNKIAFATLLSINPDKAKHEKDINDDEYFVATRLLCYQLLHDPQTRNRLGAPFIVMTTPAISQAKIDRLKKDGATIFNITEPLVPKLYHSVNQNRYQDVWSKLLIWKWTQYERVLFIDNDMILSKPLDDLFQQPESIVRQTLHNASAIKADEGPLPSEYLWSPIPEIEAGHEFPLKQGQYRANYPNAGFFLLKPSLDMFQYMMSILAVPGKFDPIYPEQNFMNYVFRQSGNMPWTMLDPKWSVHRALMNDVIKGAYSIHEKWWWRAGGGNKTHDRGDLDLPLAHWMRSWR</sequence>
<dbReference type="SUPFAM" id="SSF53448">
    <property type="entry name" value="Nucleotide-diphospho-sugar transferases"/>
    <property type="match status" value="1"/>
</dbReference>
<organism evidence="2 4">
    <name type="scientific">Sporisorium scitamineum</name>
    <dbReference type="NCBI Taxonomy" id="49012"/>
    <lineage>
        <taxon>Eukaryota</taxon>
        <taxon>Fungi</taxon>
        <taxon>Dikarya</taxon>
        <taxon>Basidiomycota</taxon>
        <taxon>Ustilaginomycotina</taxon>
        <taxon>Ustilaginomycetes</taxon>
        <taxon>Ustilaginales</taxon>
        <taxon>Ustilaginaceae</taxon>
        <taxon>Sporisorium</taxon>
    </lineage>
</organism>
<dbReference type="Gene3D" id="3.90.550.10">
    <property type="entry name" value="Spore Coat Polysaccharide Biosynthesis Protein SpsA, Chain A"/>
    <property type="match status" value="1"/>
</dbReference>
<evidence type="ECO:0000313" key="3">
    <source>
        <dbReference type="EMBL" id="CDU23465.1"/>
    </source>
</evidence>
<evidence type="ECO:0000313" key="4">
    <source>
        <dbReference type="Proteomes" id="UP000242770"/>
    </source>
</evidence>
<evidence type="ECO:0000313" key="2">
    <source>
        <dbReference type="EMBL" id="CDR99895.1"/>
    </source>
</evidence>
<name>A0A0F7RTZ2_9BASI</name>
<proteinExistence type="predicted"/>
<keyword evidence="1" id="KW-1133">Transmembrane helix</keyword>
<dbReference type="InterPro" id="IPR050587">
    <property type="entry name" value="GNT1/Glycosyltrans_8"/>
</dbReference>
<reference evidence="4" key="1">
    <citation type="submission" date="2014-06" db="EMBL/GenBank/DDBJ databases">
        <authorList>
            <person name="Berkman P.J."/>
        </authorList>
    </citation>
    <scope>NUCLEOTIDE SEQUENCE [LARGE SCALE GENOMIC DNA]</scope>
</reference>
<dbReference type="InterPro" id="IPR002495">
    <property type="entry name" value="Glyco_trans_8"/>
</dbReference>
<keyword evidence="1" id="KW-0812">Transmembrane</keyword>
<dbReference type="Proteomes" id="UP000242770">
    <property type="component" value="Unassembled WGS sequence"/>
</dbReference>
<reference evidence="3" key="2">
    <citation type="submission" date="2014-06" db="EMBL/GenBank/DDBJ databases">
        <authorList>
            <person name="Ju J."/>
            <person name="Zhang J."/>
        </authorList>
    </citation>
    <scope>NUCLEOTIDE SEQUENCE</scope>
    <source>
        <strain evidence="3">SscI8</strain>
    </source>
</reference>
<dbReference type="STRING" id="49012.A0A0F7RTZ2"/>
<reference evidence="2" key="3">
    <citation type="submission" date="2014-06" db="EMBL/GenBank/DDBJ databases">
        <authorList>
            <person name="Berkman J.Paul."/>
        </authorList>
    </citation>
    <scope>NUCLEOTIDE SEQUENCE [LARGE SCALE GENOMIC DNA]</scope>
</reference>
<dbReference type="GO" id="GO:0016757">
    <property type="term" value="F:glycosyltransferase activity"/>
    <property type="evidence" value="ECO:0007669"/>
    <property type="project" value="InterPro"/>
</dbReference>
<evidence type="ECO:0000256" key="1">
    <source>
        <dbReference type="SAM" id="Phobius"/>
    </source>
</evidence>
<dbReference type="EMBL" id="CCFA01001703">
    <property type="protein sequence ID" value="CDR99895.1"/>
    <property type="molecule type" value="Genomic_DNA"/>
</dbReference>
<dbReference type="Pfam" id="PF01501">
    <property type="entry name" value="Glyco_transf_8"/>
    <property type="match status" value="1"/>
</dbReference>
<feature type="transmembrane region" description="Helical" evidence="1">
    <location>
        <begin position="53"/>
        <end position="71"/>
    </location>
</feature>